<evidence type="ECO:0008006" key="3">
    <source>
        <dbReference type="Google" id="ProtNLM"/>
    </source>
</evidence>
<comment type="caution">
    <text evidence="1">The sequence shown here is derived from an EMBL/GenBank/DDBJ whole genome shotgun (WGS) entry which is preliminary data.</text>
</comment>
<dbReference type="EMBL" id="CALNXK010000002">
    <property type="protein sequence ID" value="CAH3033803.1"/>
    <property type="molecule type" value="Genomic_DNA"/>
</dbReference>
<keyword evidence="2" id="KW-1185">Reference proteome</keyword>
<gene>
    <name evidence="1" type="ORF">PLOB_00016089</name>
</gene>
<evidence type="ECO:0000313" key="1">
    <source>
        <dbReference type="EMBL" id="CAH3033803.1"/>
    </source>
</evidence>
<accession>A0ABN8MWX7</accession>
<dbReference type="Proteomes" id="UP001159405">
    <property type="component" value="Unassembled WGS sequence"/>
</dbReference>
<name>A0ABN8MWX7_9CNID</name>
<reference evidence="1 2" key="1">
    <citation type="submission" date="2022-05" db="EMBL/GenBank/DDBJ databases">
        <authorList>
            <consortium name="Genoscope - CEA"/>
            <person name="William W."/>
        </authorList>
    </citation>
    <scope>NUCLEOTIDE SEQUENCE [LARGE SCALE GENOMIC DNA]</scope>
</reference>
<proteinExistence type="predicted"/>
<evidence type="ECO:0000313" key="2">
    <source>
        <dbReference type="Proteomes" id="UP001159405"/>
    </source>
</evidence>
<sequence>MTIDNRLSFDNHVSVICKKINNQFNRIFRFILRDYSSPYGILLSKVNMKSLFIRRLQNFMITSHNIRVCSLRIIQVI</sequence>
<protein>
    <recommendedName>
        <fullName evidence="3">Maturase K</fullName>
    </recommendedName>
</protein>
<organism evidence="1 2">
    <name type="scientific">Porites lobata</name>
    <dbReference type="NCBI Taxonomy" id="104759"/>
    <lineage>
        <taxon>Eukaryota</taxon>
        <taxon>Metazoa</taxon>
        <taxon>Cnidaria</taxon>
        <taxon>Anthozoa</taxon>
        <taxon>Hexacorallia</taxon>
        <taxon>Scleractinia</taxon>
        <taxon>Fungiina</taxon>
        <taxon>Poritidae</taxon>
        <taxon>Porites</taxon>
    </lineage>
</organism>